<evidence type="ECO:0000256" key="1">
    <source>
        <dbReference type="ARBA" id="ARBA00004141"/>
    </source>
</evidence>
<evidence type="ECO:0000256" key="7">
    <source>
        <dbReference type="ARBA" id="ARBA00022989"/>
    </source>
</evidence>
<feature type="transmembrane region" description="Helical" evidence="9">
    <location>
        <begin position="302"/>
        <end position="324"/>
    </location>
</feature>
<feature type="transmembrane region" description="Helical" evidence="9">
    <location>
        <begin position="277"/>
        <end position="295"/>
    </location>
</feature>
<dbReference type="Proteomes" id="UP000193642">
    <property type="component" value="Unassembled WGS sequence"/>
</dbReference>
<accession>A0A1Y2CX36</accession>
<evidence type="ECO:0000256" key="6">
    <source>
        <dbReference type="ARBA" id="ARBA00022927"/>
    </source>
</evidence>
<comment type="similarity">
    <text evidence="2">Belongs to the oligopeptide OPT transporter family.</text>
</comment>
<dbReference type="GO" id="GO:0016020">
    <property type="term" value="C:membrane"/>
    <property type="evidence" value="ECO:0007669"/>
    <property type="project" value="UniProtKB-SubCell"/>
</dbReference>
<comment type="subcellular location">
    <subcellularLocation>
        <location evidence="1">Membrane</location>
        <topology evidence="1">Multi-pass membrane protein</topology>
    </subcellularLocation>
</comment>
<evidence type="ECO:0000256" key="8">
    <source>
        <dbReference type="ARBA" id="ARBA00023136"/>
    </source>
</evidence>
<dbReference type="EMBL" id="MCGO01000005">
    <property type="protein sequence ID" value="ORY51537.1"/>
    <property type="molecule type" value="Genomic_DNA"/>
</dbReference>
<protein>
    <recommendedName>
        <fullName evidence="12">OPT superfamily oligopeptide transporter</fullName>
    </recommendedName>
</protein>
<dbReference type="OrthoDB" id="2144380at2759"/>
<evidence type="ECO:0000313" key="11">
    <source>
        <dbReference type="Proteomes" id="UP000193642"/>
    </source>
</evidence>
<evidence type="ECO:0000256" key="4">
    <source>
        <dbReference type="ARBA" id="ARBA00022692"/>
    </source>
</evidence>
<feature type="transmembrane region" description="Helical" evidence="9">
    <location>
        <begin position="229"/>
        <end position="246"/>
    </location>
</feature>
<evidence type="ECO:0000256" key="2">
    <source>
        <dbReference type="ARBA" id="ARBA00008807"/>
    </source>
</evidence>
<gene>
    <name evidence="10" type="ORF">BCR33DRAFT_458016</name>
</gene>
<sequence length="383" mass="43494">MVWPELWFRFRAKLEDLDQEDIHNTLMDIYPVVPEAWYCPFYLDWCLDYFCVSNEHSFNLPWFGFCWQLLLLGVDRAIRIIQAISGQLIELKAVSELISGYIFQGDIMAVMTFKTLSSVAMSQGLVLVSDMKLGHYLKIPPRSLFITQFIGSVLGAVVSTLVSYLYAERMYKPSDPLSKNDALSTLISPAMAESSWTGVQYRTFLSEGIIFGSIGPQKFFGPESDYSKILYGFAVGFCLPFIPWIMHKLRPVSAWHLVNVPLFFVFPAQVGGLRSDLITPFFAALGINYVIRSYRYIWWKKYAFVMSAAFDSGVAITLLLVFFLNSDLVNLPFPTYMLNRSDIEGCAPDYYLTCMAHKKMGNSLGKTYNVTEDSMCVGFQTGV</sequence>
<keyword evidence="6" id="KW-0653">Protein transport</keyword>
<dbReference type="PANTHER" id="PTHR22601">
    <property type="entry name" value="ISP4 LIKE PROTEIN"/>
    <property type="match status" value="1"/>
</dbReference>
<dbReference type="Pfam" id="PF03169">
    <property type="entry name" value="OPT"/>
    <property type="match status" value="1"/>
</dbReference>
<keyword evidence="7 9" id="KW-1133">Transmembrane helix</keyword>
<reference evidence="10 11" key="1">
    <citation type="submission" date="2016-07" db="EMBL/GenBank/DDBJ databases">
        <title>Pervasive Adenine N6-methylation of Active Genes in Fungi.</title>
        <authorList>
            <consortium name="DOE Joint Genome Institute"/>
            <person name="Mondo S.J."/>
            <person name="Dannebaum R.O."/>
            <person name="Kuo R.C."/>
            <person name="Labutti K."/>
            <person name="Haridas S."/>
            <person name="Kuo A."/>
            <person name="Salamov A."/>
            <person name="Ahrendt S.R."/>
            <person name="Lipzen A."/>
            <person name="Sullivan W."/>
            <person name="Andreopoulos W.B."/>
            <person name="Clum A."/>
            <person name="Lindquist E."/>
            <person name="Daum C."/>
            <person name="Ramamoorthy G.K."/>
            <person name="Gryganskyi A."/>
            <person name="Culley D."/>
            <person name="Magnuson J.K."/>
            <person name="James T.Y."/>
            <person name="O'Malley M.A."/>
            <person name="Stajich J.E."/>
            <person name="Spatafora J.W."/>
            <person name="Visel A."/>
            <person name="Grigoriev I.V."/>
        </authorList>
    </citation>
    <scope>NUCLEOTIDE SEQUENCE [LARGE SCALE GENOMIC DNA]</scope>
    <source>
        <strain evidence="10 11">JEL800</strain>
    </source>
</reference>
<evidence type="ECO:0008006" key="12">
    <source>
        <dbReference type="Google" id="ProtNLM"/>
    </source>
</evidence>
<dbReference type="GO" id="GO:0015031">
    <property type="term" value="P:protein transport"/>
    <property type="evidence" value="ECO:0007669"/>
    <property type="project" value="UniProtKB-KW"/>
</dbReference>
<proteinExistence type="inferred from homology"/>
<name>A0A1Y2CX36_9FUNG</name>
<evidence type="ECO:0000256" key="5">
    <source>
        <dbReference type="ARBA" id="ARBA00022856"/>
    </source>
</evidence>
<keyword evidence="11" id="KW-1185">Reference proteome</keyword>
<comment type="caution">
    <text evidence="10">The sequence shown here is derived from an EMBL/GenBank/DDBJ whole genome shotgun (WGS) entry which is preliminary data.</text>
</comment>
<organism evidence="10 11">
    <name type="scientific">Rhizoclosmatium globosum</name>
    <dbReference type="NCBI Taxonomy" id="329046"/>
    <lineage>
        <taxon>Eukaryota</taxon>
        <taxon>Fungi</taxon>
        <taxon>Fungi incertae sedis</taxon>
        <taxon>Chytridiomycota</taxon>
        <taxon>Chytridiomycota incertae sedis</taxon>
        <taxon>Chytridiomycetes</taxon>
        <taxon>Chytridiales</taxon>
        <taxon>Chytriomycetaceae</taxon>
        <taxon>Rhizoclosmatium</taxon>
    </lineage>
</organism>
<keyword evidence="4 9" id="KW-0812">Transmembrane</keyword>
<dbReference type="InterPro" id="IPR004813">
    <property type="entry name" value="OPT"/>
</dbReference>
<dbReference type="GO" id="GO:0035673">
    <property type="term" value="F:oligopeptide transmembrane transporter activity"/>
    <property type="evidence" value="ECO:0007669"/>
    <property type="project" value="InterPro"/>
</dbReference>
<keyword evidence="5" id="KW-0571">Peptide transport</keyword>
<keyword evidence="8 9" id="KW-0472">Membrane</keyword>
<evidence type="ECO:0000256" key="3">
    <source>
        <dbReference type="ARBA" id="ARBA00022448"/>
    </source>
</evidence>
<evidence type="ECO:0000313" key="10">
    <source>
        <dbReference type="EMBL" id="ORY51537.1"/>
    </source>
</evidence>
<keyword evidence="3" id="KW-0813">Transport</keyword>
<evidence type="ECO:0000256" key="9">
    <source>
        <dbReference type="SAM" id="Phobius"/>
    </source>
</evidence>
<dbReference type="NCBIfam" id="TIGR00728">
    <property type="entry name" value="OPT_sfam"/>
    <property type="match status" value="1"/>
</dbReference>
<dbReference type="InterPro" id="IPR004648">
    <property type="entry name" value="Oligpept_transpt"/>
</dbReference>
<feature type="transmembrane region" description="Helical" evidence="9">
    <location>
        <begin position="144"/>
        <end position="167"/>
    </location>
</feature>
<dbReference type="AlphaFoldDB" id="A0A1Y2CX36"/>